<dbReference type="EMBL" id="PVWG01000039">
    <property type="protein sequence ID" value="PSB16643.1"/>
    <property type="molecule type" value="Genomic_DNA"/>
</dbReference>
<accession>A0A2T1D823</accession>
<organism evidence="1 2">
    <name type="scientific">Phormidesmis priestleyi ULC007</name>
    <dbReference type="NCBI Taxonomy" id="1920490"/>
    <lineage>
        <taxon>Bacteria</taxon>
        <taxon>Bacillati</taxon>
        <taxon>Cyanobacteriota</taxon>
        <taxon>Cyanophyceae</taxon>
        <taxon>Leptolyngbyales</taxon>
        <taxon>Leptolyngbyaceae</taxon>
        <taxon>Phormidesmis</taxon>
    </lineage>
</organism>
<name>A0A2T1D823_9CYAN</name>
<gene>
    <name evidence="1" type="ORF">C7B65_21080</name>
</gene>
<keyword evidence="2" id="KW-1185">Reference proteome</keyword>
<sequence length="88" mass="9575">MRTIKTTAIVNPDGTVKIQVPAEILPGKHRIVLVIDEPLESNALSSAEIDAALVEMASDPDYQAEALQIEAKFATAQWEAFLQTPTEL</sequence>
<dbReference type="OrthoDB" id="515649at2"/>
<dbReference type="Proteomes" id="UP000238634">
    <property type="component" value="Unassembled WGS sequence"/>
</dbReference>
<evidence type="ECO:0000313" key="1">
    <source>
        <dbReference type="EMBL" id="PSB16643.1"/>
    </source>
</evidence>
<comment type="caution">
    <text evidence="1">The sequence shown here is derived from an EMBL/GenBank/DDBJ whole genome shotgun (WGS) entry which is preliminary data.</text>
</comment>
<proteinExistence type="predicted"/>
<dbReference type="STRING" id="1920490.GCA_001895925_02414"/>
<protein>
    <submittedName>
        <fullName evidence="1">CopG family transcriptional regulator</fullName>
    </submittedName>
</protein>
<reference evidence="1 2" key="2">
    <citation type="submission" date="2018-03" db="EMBL/GenBank/DDBJ databases">
        <title>The ancient ancestry and fast evolution of plastids.</title>
        <authorList>
            <person name="Moore K.R."/>
            <person name="Magnabosco C."/>
            <person name="Momper L."/>
            <person name="Gold D.A."/>
            <person name="Bosak T."/>
            <person name="Fournier G.P."/>
        </authorList>
    </citation>
    <scope>NUCLEOTIDE SEQUENCE [LARGE SCALE GENOMIC DNA]</scope>
    <source>
        <strain evidence="1 2">ULC007</strain>
    </source>
</reference>
<reference evidence="1 2" key="1">
    <citation type="submission" date="2018-02" db="EMBL/GenBank/DDBJ databases">
        <authorList>
            <person name="Cohen D.B."/>
            <person name="Kent A.D."/>
        </authorList>
    </citation>
    <scope>NUCLEOTIDE SEQUENCE [LARGE SCALE GENOMIC DNA]</scope>
    <source>
        <strain evidence="1 2">ULC007</strain>
    </source>
</reference>
<evidence type="ECO:0000313" key="2">
    <source>
        <dbReference type="Proteomes" id="UP000238634"/>
    </source>
</evidence>
<dbReference type="AlphaFoldDB" id="A0A2T1D823"/>